<dbReference type="SUPFAM" id="SSF103473">
    <property type="entry name" value="MFS general substrate transporter"/>
    <property type="match status" value="1"/>
</dbReference>
<reference evidence="9" key="1">
    <citation type="journal article" date="2019" name="Int. J. Syst. Evol. Microbiol.">
        <title>The Global Catalogue of Microorganisms (GCM) 10K type strain sequencing project: providing services to taxonomists for standard genome sequencing and annotation.</title>
        <authorList>
            <consortium name="The Broad Institute Genomics Platform"/>
            <consortium name="The Broad Institute Genome Sequencing Center for Infectious Disease"/>
            <person name="Wu L."/>
            <person name="Ma J."/>
        </authorList>
    </citation>
    <scope>NUCLEOTIDE SEQUENCE [LARGE SCALE GENOMIC DNA]</scope>
    <source>
        <strain evidence="9">JCM 17666</strain>
    </source>
</reference>
<evidence type="ECO:0000313" key="8">
    <source>
        <dbReference type="EMBL" id="GAA4325282.1"/>
    </source>
</evidence>
<dbReference type="PANTHER" id="PTHR23502">
    <property type="entry name" value="MAJOR FACILITATOR SUPERFAMILY"/>
    <property type="match status" value="1"/>
</dbReference>
<gene>
    <name evidence="8" type="ORF">GCM10023144_07490</name>
</gene>
<dbReference type="InterPro" id="IPR020846">
    <property type="entry name" value="MFS_dom"/>
</dbReference>
<evidence type="ECO:0000256" key="3">
    <source>
        <dbReference type="ARBA" id="ARBA00022692"/>
    </source>
</evidence>
<evidence type="ECO:0000256" key="2">
    <source>
        <dbReference type="ARBA" id="ARBA00022448"/>
    </source>
</evidence>
<proteinExistence type="predicted"/>
<dbReference type="InterPro" id="IPR036259">
    <property type="entry name" value="MFS_trans_sf"/>
</dbReference>
<keyword evidence="4 6" id="KW-1133">Transmembrane helix</keyword>
<keyword evidence="2" id="KW-0813">Transport</keyword>
<evidence type="ECO:0000256" key="6">
    <source>
        <dbReference type="SAM" id="Phobius"/>
    </source>
</evidence>
<feature type="domain" description="Major facilitator superfamily (MFS) profile" evidence="7">
    <location>
        <begin position="7"/>
        <end position="422"/>
    </location>
</feature>
<organism evidence="8 9">
    <name type="scientific">Pigmentiphaga soli</name>
    <dbReference type="NCBI Taxonomy" id="1007095"/>
    <lineage>
        <taxon>Bacteria</taxon>
        <taxon>Pseudomonadati</taxon>
        <taxon>Pseudomonadota</taxon>
        <taxon>Betaproteobacteria</taxon>
        <taxon>Burkholderiales</taxon>
        <taxon>Alcaligenaceae</taxon>
        <taxon>Pigmentiphaga</taxon>
    </lineage>
</organism>
<dbReference type="Pfam" id="PF07690">
    <property type="entry name" value="MFS_1"/>
    <property type="match status" value="1"/>
</dbReference>
<comment type="subcellular location">
    <subcellularLocation>
        <location evidence="1">Membrane</location>
        <topology evidence="1">Multi-pass membrane protein</topology>
    </subcellularLocation>
</comment>
<feature type="transmembrane region" description="Helical" evidence="6">
    <location>
        <begin position="398"/>
        <end position="417"/>
    </location>
</feature>
<evidence type="ECO:0000256" key="4">
    <source>
        <dbReference type="ARBA" id="ARBA00022989"/>
    </source>
</evidence>
<dbReference type="Gene3D" id="1.20.1720.10">
    <property type="entry name" value="Multidrug resistance protein D"/>
    <property type="match status" value="1"/>
</dbReference>
<evidence type="ECO:0000256" key="1">
    <source>
        <dbReference type="ARBA" id="ARBA00004141"/>
    </source>
</evidence>
<evidence type="ECO:0000313" key="9">
    <source>
        <dbReference type="Proteomes" id="UP001501671"/>
    </source>
</evidence>
<feature type="transmembrane region" description="Helical" evidence="6">
    <location>
        <begin position="164"/>
        <end position="184"/>
    </location>
</feature>
<dbReference type="PANTHER" id="PTHR23502:SF132">
    <property type="entry name" value="POLYAMINE TRANSPORTER 2-RELATED"/>
    <property type="match status" value="1"/>
</dbReference>
<feature type="transmembrane region" description="Helical" evidence="6">
    <location>
        <begin position="333"/>
        <end position="354"/>
    </location>
</feature>
<keyword evidence="9" id="KW-1185">Reference proteome</keyword>
<feature type="transmembrane region" description="Helical" evidence="6">
    <location>
        <begin position="366"/>
        <end position="392"/>
    </location>
</feature>
<feature type="transmembrane region" description="Helical" evidence="6">
    <location>
        <begin position="46"/>
        <end position="64"/>
    </location>
</feature>
<sequence>MRIKSDSIAFLALMGALSALPALSTDMALPALSSIAATLQSSVASAALTLSIFMFGFALAPIAYGPLADSYGRRPVLLAGGVLYTAASLACALAPSIGVLLACRLLQGVGAGAGMVLSLTIVRDLFEGSAARACLSYVATLRIVAPMIGPTLGGWVLLAAGWRSIYGVMALGGAAVTAAVYFGLPETRPHGTVAARDLASGAPAAGVPAAGAAAGGTARLRATIGALAGVYRRVLSTPATVGNALVNALTFGCQFSYIVGSPLLVMQVLGLSAQTFGLIFALTAFGIMAASILNGRLNARGVSPHVLLGCGLALSSSTTLIFAAAVFAGFMPLWLLLPVLTLNTFSFGMIAPNASHAAVEPLPEMAGVASAVVSTMMMGTGAAAGAMVTLLYDGHSARAMAGMMLVCALAALSVYVFRVRKTQRPGAS</sequence>
<feature type="transmembrane region" description="Helical" evidence="6">
    <location>
        <begin position="241"/>
        <end position="259"/>
    </location>
</feature>
<dbReference type="Proteomes" id="UP001501671">
    <property type="component" value="Unassembled WGS sequence"/>
</dbReference>
<protein>
    <submittedName>
        <fullName evidence="8">Multidrug effflux MFS transporter</fullName>
    </submittedName>
</protein>
<evidence type="ECO:0000259" key="7">
    <source>
        <dbReference type="PROSITE" id="PS50850"/>
    </source>
</evidence>
<feature type="transmembrane region" description="Helical" evidence="6">
    <location>
        <begin position="305"/>
        <end position="327"/>
    </location>
</feature>
<feature type="transmembrane region" description="Helical" evidence="6">
    <location>
        <begin position="271"/>
        <end position="293"/>
    </location>
</feature>
<accession>A0ABP8GIZ2</accession>
<dbReference type="InterPro" id="IPR011701">
    <property type="entry name" value="MFS"/>
</dbReference>
<feature type="transmembrane region" description="Helical" evidence="6">
    <location>
        <begin position="105"/>
        <end position="122"/>
    </location>
</feature>
<evidence type="ECO:0000256" key="5">
    <source>
        <dbReference type="ARBA" id="ARBA00023136"/>
    </source>
</evidence>
<dbReference type="PROSITE" id="PS50850">
    <property type="entry name" value="MFS"/>
    <property type="match status" value="1"/>
</dbReference>
<dbReference type="CDD" id="cd17320">
    <property type="entry name" value="MFS_MdfA_MDR_like"/>
    <property type="match status" value="1"/>
</dbReference>
<dbReference type="PRINTS" id="PR01036">
    <property type="entry name" value="TCRTETB"/>
</dbReference>
<dbReference type="EMBL" id="BAABFO010000002">
    <property type="protein sequence ID" value="GAA4325282.1"/>
    <property type="molecule type" value="Genomic_DNA"/>
</dbReference>
<name>A0ABP8GIZ2_9BURK</name>
<keyword evidence="5 6" id="KW-0472">Membrane</keyword>
<feature type="transmembrane region" description="Helical" evidence="6">
    <location>
        <begin position="76"/>
        <end position="99"/>
    </location>
</feature>
<keyword evidence="3 6" id="KW-0812">Transmembrane</keyword>
<dbReference type="RefSeq" id="WP_345246452.1">
    <property type="nucleotide sequence ID" value="NZ_BAABFO010000002.1"/>
</dbReference>
<feature type="transmembrane region" description="Helical" evidence="6">
    <location>
        <begin position="134"/>
        <end position="158"/>
    </location>
</feature>
<comment type="caution">
    <text evidence="8">The sequence shown here is derived from an EMBL/GenBank/DDBJ whole genome shotgun (WGS) entry which is preliminary data.</text>
</comment>